<evidence type="ECO:0000256" key="6">
    <source>
        <dbReference type="ARBA" id="ARBA00023136"/>
    </source>
</evidence>
<dbReference type="InterPro" id="IPR039421">
    <property type="entry name" value="Type_1_exporter"/>
</dbReference>
<feature type="domain" description="ABC transporter" evidence="9">
    <location>
        <begin position="356"/>
        <end position="608"/>
    </location>
</feature>
<evidence type="ECO:0000256" key="2">
    <source>
        <dbReference type="ARBA" id="ARBA00022692"/>
    </source>
</evidence>
<evidence type="ECO:0000256" key="1">
    <source>
        <dbReference type="ARBA" id="ARBA00004651"/>
    </source>
</evidence>
<dbReference type="Proteomes" id="UP001596160">
    <property type="component" value="Unassembled WGS sequence"/>
</dbReference>
<comment type="caution">
    <text evidence="11">The sequence shown here is derived from an EMBL/GenBank/DDBJ whole genome shotgun (WGS) entry which is preliminary data.</text>
</comment>
<dbReference type="SUPFAM" id="SSF90123">
    <property type="entry name" value="ABC transporter transmembrane region"/>
    <property type="match status" value="1"/>
</dbReference>
<reference evidence="12" key="1">
    <citation type="journal article" date="2019" name="Int. J. Syst. Evol. Microbiol.">
        <title>The Global Catalogue of Microorganisms (GCM) 10K type strain sequencing project: providing services to taxonomists for standard genome sequencing and annotation.</title>
        <authorList>
            <consortium name="The Broad Institute Genomics Platform"/>
            <consortium name="The Broad Institute Genome Sequencing Center for Infectious Disease"/>
            <person name="Wu L."/>
            <person name="Ma J."/>
        </authorList>
    </citation>
    <scope>NUCLEOTIDE SEQUENCE [LARGE SCALE GENOMIC DNA]</scope>
    <source>
        <strain evidence="12">PCU 266</strain>
    </source>
</reference>
<gene>
    <name evidence="11" type="ORF">ACFPRH_22325</name>
</gene>
<evidence type="ECO:0000256" key="4">
    <source>
        <dbReference type="ARBA" id="ARBA00022840"/>
    </source>
</evidence>
<keyword evidence="12" id="KW-1185">Reference proteome</keyword>
<feature type="domain" description="ABC transmembrane type-1" evidence="10">
    <location>
        <begin position="38"/>
        <end position="313"/>
    </location>
</feature>
<dbReference type="Pfam" id="PF00005">
    <property type="entry name" value="ABC_tran"/>
    <property type="match status" value="1"/>
</dbReference>
<feature type="transmembrane region" description="Helical" evidence="8">
    <location>
        <begin position="267"/>
        <end position="284"/>
    </location>
</feature>
<proteinExistence type="predicted"/>
<feature type="region of interest" description="Disordered" evidence="7">
    <location>
        <begin position="614"/>
        <end position="634"/>
    </location>
</feature>
<feature type="transmembrane region" description="Helical" evidence="8">
    <location>
        <begin position="153"/>
        <end position="171"/>
    </location>
</feature>
<dbReference type="InterPro" id="IPR017871">
    <property type="entry name" value="ABC_transporter-like_CS"/>
</dbReference>
<dbReference type="InterPro" id="IPR011527">
    <property type="entry name" value="ABC1_TM_dom"/>
</dbReference>
<dbReference type="EMBL" id="JBHSKP010000015">
    <property type="protein sequence ID" value="MFC5154480.1"/>
    <property type="molecule type" value="Genomic_DNA"/>
</dbReference>
<feature type="transmembrane region" description="Helical" evidence="8">
    <location>
        <begin position="177"/>
        <end position="195"/>
    </location>
</feature>
<dbReference type="PROSITE" id="PS50893">
    <property type="entry name" value="ABC_TRANSPORTER_2"/>
    <property type="match status" value="1"/>
</dbReference>
<dbReference type="InterPro" id="IPR003593">
    <property type="entry name" value="AAA+_ATPase"/>
</dbReference>
<keyword evidence="3" id="KW-0547">Nucleotide-binding</keyword>
<feature type="transmembrane region" description="Helical" evidence="8">
    <location>
        <begin position="34"/>
        <end position="54"/>
    </location>
</feature>
<dbReference type="InterPro" id="IPR003439">
    <property type="entry name" value="ABC_transporter-like_ATP-bd"/>
</dbReference>
<accession>A0ABW0AL20</accession>
<dbReference type="PROSITE" id="PS50929">
    <property type="entry name" value="ABC_TM1F"/>
    <property type="match status" value="1"/>
</dbReference>
<dbReference type="GO" id="GO:0005524">
    <property type="term" value="F:ATP binding"/>
    <property type="evidence" value="ECO:0007669"/>
    <property type="project" value="UniProtKB-KW"/>
</dbReference>
<keyword evidence="4 11" id="KW-0067">ATP-binding</keyword>
<comment type="subcellular location">
    <subcellularLocation>
        <location evidence="1">Cell membrane</location>
        <topology evidence="1">Multi-pass membrane protein</topology>
    </subcellularLocation>
</comment>
<evidence type="ECO:0000259" key="9">
    <source>
        <dbReference type="PROSITE" id="PS50893"/>
    </source>
</evidence>
<evidence type="ECO:0000313" key="11">
    <source>
        <dbReference type="EMBL" id="MFC5154480.1"/>
    </source>
</evidence>
<name>A0ABW0AL20_9ACTN</name>
<feature type="transmembrane region" description="Helical" evidence="8">
    <location>
        <begin position="74"/>
        <end position="93"/>
    </location>
</feature>
<dbReference type="Gene3D" id="1.20.1560.10">
    <property type="entry name" value="ABC transporter type 1, transmembrane domain"/>
    <property type="match status" value="1"/>
</dbReference>
<dbReference type="PANTHER" id="PTHR43394">
    <property type="entry name" value="ATP-DEPENDENT PERMEASE MDL1, MITOCHONDRIAL"/>
    <property type="match status" value="1"/>
</dbReference>
<evidence type="ECO:0000256" key="7">
    <source>
        <dbReference type="SAM" id="MobiDB-lite"/>
    </source>
</evidence>
<dbReference type="InterPro" id="IPR027417">
    <property type="entry name" value="P-loop_NTPase"/>
</dbReference>
<keyword evidence="2 8" id="KW-0812">Transmembrane</keyword>
<dbReference type="RefSeq" id="WP_344481795.1">
    <property type="nucleotide sequence ID" value="NZ_BAAASB010000016.1"/>
</dbReference>
<organism evidence="11 12">
    <name type="scientific">Streptomyces amakusaensis</name>
    <dbReference type="NCBI Taxonomy" id="67271"/>
    <lineage>
        <taxon>Bacteria</taxon>
        <taxon>Bacillati</taxon>
        <taxon>Actinomycetota</taxon>
        <taxon>Actinomycetes</taxon>
        <taxon>Kitasatosporales</taxon>
        <taxon>Streptomycetaceae</taxon>
        <taxon>Streptomyces</taxon>
    </lineage>
</organism>
<keyword evidence="6 8" id="KW-0472">Membrane</keyword>
<evidence type="ECO:0000256" key="3">
    <source>
        <dbReference type="ARBA" id="ARBA00022741"/>
    </source>
</evidence>
<dbReference type="PANTHER" id="PTHR43394:SF1">
    <property type="entry name" value="ATP-BINDING CASSETTE SUB-FAMILY B MEMBER 10, MITOCHONDRIAL"/>
    <property type="match status" value="1"/>
</dbReference>
<dbReference type="SMART" id="SM00382">
    <property type="entry name" value="AAA"/>
    <property type="match status" value="1"/>
</dbReference>
<dbReference type="PROSITE" id="PS00211">
    <property type="entry name" value="ABC_TRANSPORTER_1"/>
    <property type="match status" value="1"/>
</dbReference>
<dbReference type="SUPFAM" id="SSF52540">
    <property type="entry name" value="P-loop containing nucleoside triphosphate hydrolases"/>
    <property type="match status" value="1"/>
</dbReference>
<dbReference type="Pfam" id="PF00664">
    <property type="entry name" value="ABC_membrane"/>
    <property type="match status" value="1"/>
</dbReference>
<sequence length="634" mass="67866">MSAAGRGRVGGARELLGRTAEALALTWRSGPLSCLSYALLAVVQGLLPAGIALLTKWLLDRIQHGSAAAGPEPMSLVAGLGALTTLYALLPALSEYARSRLQRGILLVVQDRLYGTVNGFTGMARFETPSFLDRLRLAQEAAFSAPERITTSLFAIVQQLLTVAGLIAVLFTVSPLMTLVTVAAALPVLLVEVALSRERARVMFSLSARNRRQLFYQRMLLDLAAVKEIRLFGLGGFLLRRMNEETSLINAAEEQLDRRSLLRQTPLTALGTLIAAGGLAWMIMAAVRGEFTVGDVSAFIASVAGVQGALVALLLQCTGAYHSLLLLGHFTDVTTAGPDLPVPAAPAPTAPLRSAIAFEDVWFRYDEGGPWVLRGVTLTIPAGSSVALVGLNGAGKSTLVKLLCRLYDPDRGTVRWDGVDLRDMDPARLRDRISAVFQDYVEYDFSVADNIGLGDLEHREDLARIVAAAERAGAHELVSALPRGYGTLLSRIFADEDEGGNGAETTGMTLSGGQWQRLALARAMMREGRDLLILDEPSAGLDAAAEERTHERLRAYREGATSLLISHRLGAVRRADAIVVLDGGRITESGTHAELMREGGVYAGLFTTQAAGYRDTGSAQSTKTTRTTEDAGQC</sequence>
<evidence type="ECO:0000313" key="12">
    <source>
        <dbReference type="Proteomes" id="UP001596160"/>
    </source>
</evidence>
<evidence type="ECO:0000259" key="10">
    <source>
        <dbReference type="PROSITE" id="PS50929"/>
    </source>
</evidence>
<keyword evidence="5 8" id="KW-1133">Transmembrane helix</keyword>
<evidence type="ECO:0000256" key="5">
    <source>
        <dbReference type="ARBA" id="ARBA00022989"/>
    </source>
</evidence>
<dbReference type="Gene3D" id="3.40.50.300">
    <property type="entry name" value="P-loop containing nucleotide triphosphate hydrolases"/>
    <property type="match status" value="1"/>
</dbReference>
<dbReference type="InterPro" id="IPR036640">
    <property type="entry name" value="ABC1_TM_sf"/>
</dbReference>
<protein>
    <submittedName>
        <fullName evidence="11">ABC transporter ATP-binding protein</fullName>
    </submittedName>
</protein>
<evidence type="ECO:0000256" key="8">
    <source>
        <dbReference type="SAM" id="Phobius"/>
    </source>
</evidence>